<gene>
    <name evidence="1" type="ORF">F5144DRAFT_588008</name>
</gene>
<protein>
    <submittedName>
        <fullName evidence="1">Uncharacterized protein</fullName>
    </submittedName>
</protein>
<dbReference type="Proteomes" id="UP000724584">
    <property type="component" value="Unassembled WGS sequence"/>
</dbReference>
<keyword evidence="2" id="KW-1185">Reference proteome</keyword>
<evidence type="ECO:0000313" key="2">
    <source>
        <dbReference type="Proteomes" id="UP000724584"/>
    </source>
</evidence>
<comment type="caution">
    <text evidence="1">The sequence shown here is derived from an EMBL/GenBank/DDBJ whole genome shotgun (WGS) entry which is preliminary data.</text>
</comment>
<reference evidence="1 2" key="1">
    <citation type="journal article" date="2021" name="Nat. Commun.">
        <title>Genetic determinants of endophytism in the Arabidopsis root mycobiome.</title>
        <authorList>
            <person name="Mesny F."/>
            <person name="Miyauchi S."/>
            <person name="Thiergart T."/>
            <person name="Pickel B."/>
            <person name="Atanasova L."/>
            <person name="Karlsson M."/>
            <person name="Huettel B."/>
            <person name="Barry K.W."/>
            <person name="Haridas S."/>
            <person name="Chen C."/>
            <person name="Bauer D."/>
            <person name="Andreopoulos W."/>
            <person name="Pangilinan J."/>
            <person name="LaButti K."/>
            <person name="Riley R."/>
            <person name="Lipzen A."/>
            <person name="Clum A."/>
            <person name="Drula E."/>
            <person name="Henrissat B."/>
            <person name="Kohler A."/>
            <person name="Grigoriev I.V."/>
            <person name="Martin F.M."/>
            <person name="Hacquard S."/>
        </authorList>
    </citation>
    <scope>NUCLEOTIDE SEQUENCE [LARGE SCALE GENOMIC DNA]</scope>
    <source>
        <strain evidence="1 2">MPI-SDFR-AT-0079</strain>
    </source>
</reference>
<name>A0ACB7PK57_9PEZI</name>
<evidence type="ECO:0000313" key="1">
    <source>
        <dbReference type="EMBL" id="KAH6649244.1"/>
    </source>
</evidence>
<organism evidence="1 2">
    <name type="scientific">Chaetomium tenue</name>
    <dbReference type="NCBI Taxonomy" id="1854479"/>
    <lineage>
        <taxon>Eukaryota</taxon>
        <taxon>Fungi</taxon>
        <taxon>Dikarya</taxon>
        <taxon>Ascomycota</taxon>
        <taxon>Pezizomycotina</taxon>
        <taxon>Sordariomycetes</taxon>
        <taxon>Sordariomycetidae</taxon>
        <taxon>Sordariales</taxon>
        <taxon>Chaetomiaceae</taxon>
        <taxon>Chaetomium</taxon>
    </lineage>
</organism>
<dbReference type="EMBL" id="JAGIZQ010000001">
    <property type="protein sequence ID" value="KAH6649244.1"/>
    <property type="molecule type" value="Genomic_DNA"/>
</dbReference>
<accession>A0ACB7PK57</accession>
<proteinExistence type="predicted"/>
<sequence length="323" mass="34519">MPVPTQRGPSGDEANGLGDDIDLTTPGEPKSSNKHAIATHSNDTFRLGKLEKLTAAMTERLDYVLNKLRRGERERQREYRDQVRSELRSQDSPFKEVVQRSVKAELAFLSADERLGMRLLLLVQPNLFIATQNSNMASVPTNHVTPGALVNIVLKEDQPTGRTVQGVVSQLLTKGNHPRGIKVRLSDGRVGRVQSMAGGAGSTGSQIQPDGNAEAAAEVGPAGVAPRGRVRHVADARLDQGPPPSTQPVGLDAYIKPAKKRGKGKGGTGNTTAQAAARDNQLEAASHAGQSSPEEQESTCPVCGDFRGDEAALTHHVQSHFDD</sequence>